<dbReference type="Proteomes" id="UP001170954">
    <property type="component" value="Unassembled WGS sequence"/>
</dbReference>
<accession>A0ABT7NQI0</accession>
<comment type="caution">
    <text evidence="2">The sequence shown here is derived from an EMBL/GenBank/DDBJ whole genome shotgun (WGS) entry which is preliminary data.</text>
</comment>
<feature type="domain" description="DUF4954" evidence="1">
    <location>
        <begin position="42"/>
        <end position="481"/>
    </location>
</feature>
<dbReference type="Pfam" id="PF16314">
    <property type="entry name" value="DUF4954"/>
    <property type="match status" value="1"/>
</dbReference>
<organism evidence="2 3">
    <name type="scientific">Sphingobacterium hotanense</name>
    <dbReference type="NCBI Taxonomy" id="649196"/>
    <lineage>
        <taxon>Bacteria</taxon>
        <taxon>Pseudomonadati</taxon>
        <taxon>Bacteroidota</taxon>
        <taxon>Sphingobacteriia</taxon>
        <taxon>Sphingobacteriales</taxon>
        <taxon>Sphingobacteriaceae</taxon>
        <taxon>Sphingobacterium</taxon>
    </lineage>
</organism>
<dbReference type="RefSeq" id="WP_286651703.1">
    <property type="nucleotide sequence ID" value="NZ_JACAGK010000039.1"/>
</dbReference>
<evidence type="ECO:0000313" key="2">
    <source>
        <dbReference type="EMBL" id="MDM1049193.1"/>
    </source>
</evidence>
<dbReference type="InterPro" id="IPR011004">
    <property type="entry name" value="Trimer_LpxA-like_sf"/>
</dbReference>
<keyword evidence="3" id="KW-1185">Reference proteome</keyword>
<name>A0ABT7NQI0_9SPHI</name>
<gene>
    <name evidence="2" type="ORF">HX018_13200</name>
</gene>
<evidence type="ECO:0000259" key="1">
    <source>
        <dbReference type="Pfam" id="PF16314"/>
    </source>
</evidence>
<dbReference type="Gene3D" id="2.160.10.10">
    <property type="entry name" value="Hexapeptide repeat proteins"/>
    <property type="match status" value="1"/>
</dbReference>
<sequence>MGYVNKIPLNRIGYDFIPAEYLKEGRDEYYFRYQQQKSDKTYRNLTAEEIQILEANANESTNWNDVLVTDKFLPNQIKRSKFYGLVRIGDMEEVYLEYRDIRLACGIYNSHIISCDLGDCIALHQVRYIAHFIIGNEVILLNVNEMETSSSAKFGNGILKDGDKEESRIYLEVCNENGNRRVLPFDGMQAADVYLWTRNRQDKVLQDRFFEMTNKCFTAERGFYSEIGDRTVIKNSHTIKNVKIGSDAYIKGVNKLKNVTVNSTSEAYTQIGEGCELVNGIIGYGCRVFYGVKAVRFILSSYSQLKYGARLINSFLGDNSTISCCEVLNSLIFPAHEQHHNNSFLCASLIMGQSNMAAGATVGSNHNSRGADGEIIAGRGFWPGLCVSLKHNSRFASYSLIVKGDFQHEMDVRIPFSLISNDVKNDQLVIVPGYWFMYNMYALMRNTNKFLSRDKRQFKNQYFEYDILAPDTINELFDSLKEIRSAVDLALSKVSEGNGISAESWLNGSSGPALEVLLQNTEFSKRKVVLLKPKESYVLFKKLIRYYAVCQVLELVSPDDFDRELMHNSLSVSERVSFVNVGGQLMPSHKMESLLEDIRSGEVATWKDVHAQYRTLSGEYLQDKLQHALISLAEVTERKSNTWDLDFWYELFDEALETKKWICDEIRKTREKDYSNPFRMMVYNSPEEMDEVVGKLSDNSFINLQDEELRIFKEKLLRFSTVLK</sequence>
<dbReference type="SUPFAM" id="SSF51161">
    <property type="entry name" value="Trimeric LpxA-like enzymes"/>
    <property type="match status" value="1"/>
</dbReference>
<dbReference type="EMBL" id="JACAGK010000039">
    <property type="protein sequence ID" value="MDM1049193.1"/>
    <property type="molecule type" value="Genomic_DNA"/>
</dbReference>
<protein>
    <submittedName>
        <fullName evidence="2">DUF4954 family protein</fullName>
    </submittedName>
</protein>
<reference evidence="2" key="1">
    <citation type="submission" date="2020-06" db="EMBL/GenBank/DDBJ databases">
        <authorList>
            <person name="Dong N."/>
        </authorList>
    </citation>
    <scope>NUCLEOTIDE SEQUENCE</scope>
    <source>
        <strain evidence="2">R1692</strain>
    </source>
</reference>
<proteinExistence type="predicted"/>
<evidence type="ECO:0000313" key="3">
    <source>
        <dbReference type="Proteomes" id="UP001170954"/>
    </source>
</evidence>
<dbReference type="InterPro" id="IPR032533">
    <property type="entry name" value="DUF4954"/>
</dbReference>
<reference evidence="2" key="2">
    <citation type="journal article" date="2022" name="Sci. Total Environ.">
        <title>Prevalence, transmission, and molecular epidemiology of tet(X)-positive bacteria among humans, animals, and environmental niches in China: An epidemiological, and genomic-based study.</title>
        <authorList>
            <person name="Dong N."/>
            <person name="Zeng Y."/>
            <person name="Cai C."/>
            <person name="Sun C."/>
            <person name="Lu J."/>
            <person name="Liu C."/>
            <person name="Zhou H."/>
            <person name="Sun Q."/>
            <person name="Shu L."/>
            <person name="Wang H."/>
            <person name="Wang Y."/>
            <person name="Wang S."/>
            <person name="Wu C."/>
            <person name="Chan E.W."/>
            <person name="Chen G."/>
            <person name="Shen Z."/>
            <person name="Chen S."/>
            <person name="Zhang R."/>
        </authorList>
    </citation>
    <scope>NUCLEOTIDE SEQUENCE</scope>
    <source>
        <strain evidence="2">R1692</strain>
    </source>
</reference>